<dbReference type="NCBIfam" id="TIGR03330">
    <property type="entry name" value="SAM_DCase_Bsu"/>
    <property type="match status" value="1"/>
</dbReference>
<comment type="similarity">
    <text evidence="10">Belongs to the prokaryotic AdoMetDC family. Type 1 subfamily.</text>
</comment>
<sequence>MNGGVMTDSATPPYDGRHLLADFHGCTVRLDDAALVERALREAVAAAGATILDLNLHHFGKGQGVTGVALLAESHMSIHTWPEHGYAALDLFLCGHRHDIDAALRALADAFEPTEVRKQTIARGYGVAPLAE</sequence>
<keyword evidence="3 10" id="KW-0068">Autocatalytic cleavage</keyword>
<dbReference type="InterPro" id="IPR016067">
    <property type="entry name" value="S-AdoMet_deCO2ase_core"/>
</dbReference>
<dbReference type="InterPro" id="IPR017716">
    <property type="entry name" value="S-AdoMet_deCOase_pro-enz"/>
</dbReference>
<dbReference type="InterPro" id="IPR003826">
    <property type="entry name" value="AdoMetDC_fam_prok"/>
</dbReference>
<comment type="cofactor">
    <cofactor evidence="10">
        <name>pyruvate</name>
        <dbReference type="ChEBI" id="CHEBI:15361"/>
    </cofactor>
    <text evidence="10">Binds 1 pyruvoyl group covalently per subunit.</text>
</comment>
<feature type="active site" description="Schiff-base intermediate with substrate; via pyruvic acid" evidence="10">
    <location>
        <position position="74"/>
    </location>
</feature>
<evidence type="ECO:0000256" key="4">
    <source>
        <dbReference type="ARBA" id="ARBA00023066"/>
    </source>
</evidence>
<feature type="modified residue" description="Pyruvic acid (Ser); by autocatalysis" evidence="10">
    <location>
        <position position="74"/>
    </location>
</feature>
<feature type="active site" description="Proton donor; for catalytic activity" evidence="10">
    <location>
        <position position="94"/>
    </location>
</feature>
<name>A0A3D9FJ70_9SPHN</name>
<evidence type="ECO:0000256" key="2">
    <source>
        <dbReference type="ARBA" id="ARBA00022793"/>
    </source>
</evidence>
<keyword evidence="5 10" id="KW-0620">Polyamine biosynthesis</keyword>
<feature type="chain" id="PRO_5023397796" description="S-adenosylmethionine decarboxylase alpha chain" evidence="10">
    <location>
        <begin position="74"/>
        <end position="132"/>
    </location>
</feature>
<keyword evidence="1 10" id="KW-0949">S-adenosyl-L-methionine</keyword>
<organism evidence="11 12">
    <name type="scientific">Parasphingopyxis lamellibrachiae</name>
    <dbReference type="NCBI Taxonomy" id="680125"/>
    <lineage>
        <taxon>Bacteria</taxon>
        <taxon>Pseudomonadati</taxon>
        <taxon>Pseudomonadota</taxon>
        <taxon>Alphaproteobacteria</taxon>
        <taxon>Sphingomonadales</taxon>
        <taxon>Sphingomonadaceae</taxon>
        <taxon>Parasphingopyxis</taxon>
    </lineage>
</organism>
<comment type="subunit">
    <text evidence="10">Heterotetramer of two alpha and two beta chains arranged as a dimer of alpha/beta heterodimers.</text>
</comment>
<gene>
    <name evidence="10" type="primary">speH</name>
    <name evidence="11" type="ORF">DFR46_2817</name>
</gene>
<evidence type="ECO:0000313" key="11">
    <source>
        <dbReference type="EMBL" id="RED17763.1"/>
    </source>
</evidence>
<keyword evidence="12" id="KW-1185">Reference proteome</keyword>
<dbReference type="GO" id="GO:0004014">
    <property type="term" value="F:adenosylmethionine decarboxylase activity"/>
    <property type="evidence" value="ECO:0007669"/>
    <property type="project" value="UniProtKB-UniRule"/>
</dbReference>
<dbReference type="InterPro" id="IPR042284">
    <property type="entry name" value="AdoMetDC_N"/>
</dbReference>
<dbReference type="HAMAP" id="MF_00464">
    <property type="entry name" value="AdoMetDC_1"/>
    <property type="match status" value="1"/>
</dbReference>
<comment type="pathway">
    <text evidence="10">Amine and polyamine biosynthesis; S-adenosylmethioninamine biosynthesis; S-adenosylmethioninamine from S-adenosyl-L-methionine: step 1/1.</text>
</comment>
<evidence type="ECO:0000256" key="1">
    <source>
        <dbReference type="ARBA" id="ARBA00022691"/>
    </source>
</evidence>
<dbReference type="Gene3D" id="3.30.360.110">
    <property type="entry name" value="S-adenosylmethionine decarboxylase domain"/>
    <property type="match status" value="1"/>
</dbReference>
<evidence type="ECO:0000256" key="5">
    <source>
        <dbReference type="ARBA" id="ARBA00023115"/>
    </source>
</evidence>
<comment type="catalytic activity">
    <reaction evidence="10">
        <text>S-adenosyl-L-methionine + H(+) = S-adenosyl 3-(methylsulfanyl)propylamine + CO2</text>
        <dbReference type="Rhea" id="RHEA:15981"/>
        <dbReference type="ChEBI" id="CHEBI:15378"/>
        <dbReference type="ChEBI" id="CHEBI:16526"/>
        <dbReference type="ChEBI" id="CHEBI:57443"/>
        <dbReference type="ChEBI" id="CHEBI:59789"/>
        <dbReference type="EC" id="4.1.1.50"/>
    </reaction>
</comment>
<dbReference type="Pfam" id="PF02675">
    <property type="entry name" value="AdoMet_dc"/>
    <property type="match status" value="1"/>
</dbReference>
<comment type="caution">
    <text evidence="11">The sequence shown here is derived from an EMBL/GenBank/DDBJ whole genome shotgun (WGS) entry which is preliminary data.</text>
</comment>
<dbReference type="InterPro" id="IPR042286">
    <property type="entry name" value="AdoMetDC_C"/>
</dbReference>
<evidence type="ECO:0000256" key="3">
    <source>
        <dbReference type="ARBA" id="ARBA00022813"/>
    </source>
</evidence>
<comment type="function">
    <text evidence="10">Catalyzes the decarboxylation of S-adenosylmethionine to S-adenosylmethioninamine (dcAdoMet), the propylamine donor required for the synthesis of the polyamines spermine and spermidine from the diamine putrescine.</text>
</comment>
<evidence type="ECO:0000313" key="12">
    <source>
        <dbReference type="Proteomes" id="UP000256310"/>
    </source>
</evidence>
<keyword evidence="7 10" id="KW-0456">Lyase</keyword>
<accession>A0A3D9FJ70</accession>
<dbReference type="Gene3D" id="3.30.160.750">
    <property type="match status" value="1"/>
</dbReference>
<dbReference type="UniPathway" id="UPA00331">
    <property type="reaction ID" value="UER00451"/>
</dbReference>
<keyword evidence="4 10" id="KW-0745">Spermidine biosynthesis</keyword>
<keyword evidence="6 10" id="KW-0865">Zymogen</keyword>
<proteinExistence type="inferred from homology"/>
<evidence type="ECO:0000256" key="10">
    <source>
        <dbReference type="HAMAP-Rule" id="MF_00464"/>
    </source>
</evidence>
<comment type="PTM">
    <text evidence="10">Is synthesized initially as an inactive proenzyme. Formation of the active enzyme involves a self-maturation process in which the active site pyruvoyl group is generated from an internal serine residue via an autocatalytic post-translational modification. Two non-identical subunits are generated from the proenzyme in this reaction, and the pyruvate is formed at the N-terminus of the alpha chain, which is derived from the carboxyl end of the proenzyme. The post-translation cleavage follows an unusual pathway, termed non-hydrolytic serinolysis, in which the side chain hydroxyl group of the serine supplies its oxygen atom to form the C-terminus of the beta chain, while the remainder of the serine residue undergoes an oxidative deamination to produce ammonia and the pyruvoyl group blocking the N-terminus of the alpha chain.</text>
</comment>
<feature type="chain" id="PRO_5023397793" description="S-adenosylmethionine decarboxylase beta chain" evidence="10">
    <location>
        <begin position="1"/>
        <end position="73"/>
    </location>
</feature>
<keyword evidence="8 10" id="KW-0704">Schiff base</keyword>
<feature type="site" description="Cleavage (non-hydrolytic); by autolysis" evidence="10">
    <location>
        <begin position="73"/>
        <end position="74"/>
    </location>
</feature>
<keyword evidence="9 10" id="KW-0670">Pyruvate</keyword>
<dbReference type="EC" id="4.1.1.50" evidence="10"/>
<dbReference type="GO" id="GO:0005829">
    <property type="term" value="C:cytosol"/>
    <property type="evidence" value="ECO:0007669"/>
    <property type="project" value="TreeGrafter"/>
</dbReference>
<dbReference type="PANTHER" id="PTHR33866:SF2">
    <property type="entry name" value="S-ADENOSYLMETHIONINE DECARBOXYLASE PROENZYME"/>
    <property type="match status" value="1"/>
</dbReference>
<dbReference type="GO" id="GO:0008295">
    <property type="term" value="P:spermidine biosynthetic process"/>
    <property type="evidence" value="ECO:0007669"/>
    <property type="project" value="UniProtKB-UniRule"/>
</dbReference>
<feature type="active site" description="Proton acceptor; for processing activity" evidence="10">
    <location>
        <position position="79"/>
    </location>
</feature>
<dbReference type="AlphaFoldDB" id="A0A3D9FJ70"/>
<dbReference type="SUPFAM" id="SSF56276">
    <property type="entry name" value="S-adenosylmethionine decarboxylase"/>
    <property type="match status" value="1"/>
</dbReference>
<evidence type="ECO:0000256" key="9">
    <source>
        <dbReference type="ARBA" id="ARBA00023317"/>
    </source>
</evidence>
<dbReference type="Proteomes" id="UP000256310">
    <property type="component" value="Unassembled WGS sequence"/>
</dbReference>
<evidence type="ECO:0000256" key="7">
    <source>
        <dbReference type="ARBA" id="ARBA00023239"/>
    </source>
</evidence>
<protein>
    <recommendedName>
        <fullName evidence="10">S-adenosylmethionine decarboxylase proenzyme</fullName>
        <shortName evidence="10">AdoMetDC</shortName>
        <shortName evidence="10">SAMDC</shortName>
        <ecNumber evidence="10">4.1.1.50</ecNumber>
    </recommendedName>
    <component>
        <recommendedName>
            <fullName evidence="10">S-adenosylmethionine decarboxylase beta chain</fullName>
        </recommendedName>
    </component>
    <component>
        <recommendedName>
            <fullName evidence="10">S-adenosylmethionine decarboxylase alpha chain</fullName>
        </recommendedName>
    </component>
</protein>
<evidence type="ECO:0000256" key="8">
    <source>
        <dbReference type="ARBA" id="ARBA00023270"/>
    </source>
</evidence>
<keyword evidence="2 10" id="KW-0210">Decarboxylase</keyword>
<dbReference type="EMBL" id="QRDP01000004">
    <property type="protein sequence ID" value="RED17763.1"/>
    <property type="molecule type" value="Genomic_DNA"/>
</dbReference>
<dbReference type="PANTHER" id="PTHR33866">
    <property type="entry name" value="S-ADENOSYLMETHIONINE DECARBOXYLASE PROENZYME"/>
    <property type="match status" value="1"/>
</dbReference>
<reference evidence="11 12" key="1">
    <citation type="submission" date="2018-07" db="EMBL/GenBank/DDBJ databases">
        <title>Genomic Encyclopedia of Type Strains, Phase IV (KMG-IV): sequencing the most valuable type-strain genomes for metagenomic binning, comparative biology and taxonomic classification.</title>
        <authorList>
            <person name="Goeker M."/>
        </authorList>
    </citation>
    <scope>NUCLEOTIDE SEQUENCE [LARGE SCALE GENOMIC DNA]</scope>
    <source>
        <strain evidence="11 12">DSM 26725</strain>
    </source>
</reference>
<evidence type="ECO:0000256" key="6">
    <source>
        <dbReference type="ARBA" id="ARBA00023145"/>
    </source>
</evidence>